<dbReference type="InterPro" id="IPR001753">
    <property type="entry name" value="Enoyl-CoA_hydra/iso"/>
</dbReference>
<dbReference type="GeneID" id="68694621"/>
<dbReference type="RefSeq" id="WP_010903495.1">
    <property type="nucleotide sequence ID" value="NZ_VRYN01000001.1"/>
</dbReference>
<organism evidence="3 5">
    <name type="scientific">Halobacterium salinarum (strain ATCC 33171 / DSM 3754 / JCM 8978 / NBRC 102687 / NCIMB 764 / 91-R6)</name>
    <dbReference type="NCBI Taxonomy" id="2597657"/>
    <lineage>
        <taxon>Archaea</taxon>
        <taxon>Methanobacteriati</taxon>
        <taxon>Methanobacteriota</taxon>
        <taxon>Stenosarchaea group</taxon>
        <taxon>Halobacteria</taxon>
        <taxon>Halobacteriales</taxon>
        <taxon>Halobacteriaceae</taxon>
        <taxon>Halobacterium</taxon>
    </lineage>
</organism>
<proteinExistence type="inferred from homology"/>
<name>A0A4D6GVZ7_HALS9</name>
<dbReference type="PROSITE" id="PS00166">
    <property type="entry name" value="ENOYL_COA_HYDRATASE"/>
    <property type="match status" value="1"/>
</dbReference>
<dbReference type="Proteomes" id="UP000323075">
    <property type="component" value="Unassembled WGS sequence"/>
</dbReference>
<evidence type="ECO:0000313" key="6">
    <source>
        <dbReference type="Proteomes" id="UP000323075"/>
    </source>
</evidence>
<dbReference type="EMBL" id="VRYN01000001">
    <property type="protein sequence ID" value="TYO81941.1"/>
    <property type="molecule type" value="Genomic_DNA"/>
</dbReference>
<dbReference type="Pfam" id="PF00378">
    <property type="entry name" value="ECH_1"/>
    <property type="match status" value="1"/>
</dbReference>
<evidence type="ECO:0000313" key="3">
    <source>
        <dbReference type="EMBL" id="QCC45681.1"/>
    </source>
</evidence>
<gene>
    <name evidence="3" type="primary">fadA1</name>
    <name evidence="4" type="ORF">APQ99_00455</name>
    <name evidence="3" type="ORF">HBSAL_10190</name>
</gene>
<keyword evidence="3" id="KW-0456">Lyase</keyword>
<dbReference type="InterPro" id="IPR018376">
    <property type="entry name" value="Enoyl-CoA_hyd/isom_CS"/>
</dbReference>
<dbReference type="GO" id="GO:0006635">
    <property type="term" value="P:fatty acid beta-oxidation"/>
    <property type="evidence" value="ECO:0007669"/>
    <property type="project" value="TreeGrafter"/>
</dbReference>
<dbReference type="PANTHER" id="PTHR11941:SF54">
    <property type="entry name" value="ENOYL-COA HYDRATASE, MITOCHONDRIAL"/>
    <property type="match status" value="1"/>
</dbReference>
<comment type="similarity">
    <text evidence="1 2">Belongs to the enoyl-CoA hydratase/isomerase family.</text>
</comment>
<evidence type="ECO:0000313" key="5">
    <source>
        <dbReference type="Proteomes" id="UP000296216"/>
    </source>
</evidence>
<reference evidence="4 6" key="2">
    <citation type="submission" date="2019-07" db="EMBL/GenBank/DDBJ databases">
        <title>Genomic Encyclopedia of Archaeal and Bacterial Type Strains, Phase II (KMG-II): from individual species to whole genera.</title>
        <authorList>
            <person name="Goeker M."/>
        </authorList>
    </citation>
    <scope>NUCLEOTIDE SEQUENCE [LARGE SCALE GENOMIC DNA]</scope>
    <source>
        <strain evidence="4 6">DSM 3754</strain>
    </source>
</reference>
<accession>A0A4D6GVZ7</accession>
<dbReference type="GO" id="GO:0004300">
    <property type="term" value="F:enoyl-CoA hydratase activity"/>
    <property type="evidence" value="ECO:0007669"/>
    <property type="project" value="UniProtKB-EC"/>
</dbReference>
<evidence type="ECO:0000256" key="1">
    <source>
        <dbReference type="ARBA" id="ARBA00005254"/>
    </source>
</evidence>
<dbReference type="InterPro" id="IPR029045">
    <property type="entry name" value="ClpP/crotonase-like_dom_sf"/>
</dbReference>
<evidence type="ECO:0000256" key="2">
    <source>
        <dbReference type="RuleBase" id="RU003707"/>
    </source>
</evidence>
<dbReference type="EC" id="4.2.1.17" evidence="3"/>
<dbReference type="Proteomes" id="UP000296216">
    <property type="component" value="Chromosome"/>
</dbReference>
<dbReference type="PANTHER" id="PTHR11941">
    <property type="entry name" value="ENOYL-COA HYDRATASE-RELATED"/>
    <property type="match status" value="1"/>
</dbReference>
<reference evidence="3" key="3">
    <citation type="journal article" name="MicrobiologyOpen">
        <title>Whole-genome comparison between the type strain of Halobacterium salinarum (DSM 3754(T)) and the laboratory strains R1 and NRC-1.</title>
        <authorList>
            <person name="Pfeiffer F."/>
            <person name="Losensky G."/>
            <person name="Marchfelder A."/>
            <person name="Habermann B."/>
            <person name="Dyall-Smith M."/>
        </authorList>
    </citation>
    <scope>NUCLEOTIDE SEQUENCE</scope>
    <source>
        <strain evidence="3">91-R6</strain>
    </source>
</reference>
<evidence type="ECO:0000313" key="4">
    <source>
        <dbReference type="EMBL" id="TYO81941.1"/>
    </source>
</evidence>
<dbReference type="SUPFAM" id="SSF52096">
    <property type="entry name" value="ClpP/crotonase"/>
    <property type="match status" value="1"/>
</dbReference>
<dbReference type="AlphaFoldDB" id="A0A4D6GVZ7"/>
<protein>
    <submittedName>
        <fullName evidence="3 4">Enoyl-CoA hydratase</fullName>
        <ecNumber evidence="3">4.2.1.17</ecNumber>
    </submittedName>
</protein>
<reference evidence="3 5" key="1">
    <citation type="journal article" date="2019" name="Microbiol. Resour. Announc.">
        <title>The Genome Sequence of the Halobacterium salinarum Type Strain Is Closely Related to That of Laboratory Strains NRC-1 and R1.</title>
        <authorList>
            <person name="Pfeiffer F."/>
            <person name="Marchfelder A."/>
            <person name="Habermann B."/>
            <person name="Dyall-Smith M.L."/>
        </authorList>
    </citation>
    <scope>NUCLEOTIDE SEQUENCE [LARGE SCALE GENOMIC DNA]</scope>
    <source>
        <strain evidence="3">91-R6</strain>
        <strain evidence="5">ATCC 33171 / DSM 3754 / JCM 8978 / NBRC 102687 / NCIMB 764 / 91-R6</strain>
    </source>
</reference>
<sequence>MLSITDGDAVREITLDRPDARNALTRQGVTALADAVTAASQPVVYLHGAGTAFCAGSDLDVVADLDGDTGAAFARRGQRTMNAIADADAVVVAGVDGPARGGGVELALACDVRVCTPAASFAETGVTLGLFGAWGGTRRLRQAVGTTHAADLSLSGRTVDAADARAMGLVSRIVEDPRAVADEIAANDPDALRELQALLGQNGSQAATDEREAAAFGRLHAEPR</sequence>
<dbReference type="Gene3D" id="3.90.226.10">
    <property type="entry name" value="2-enoyl-CoA Hydratase, Chain A, domain 1"/>
    <property type="match status" value="1"/>
</dbReference>
<dbReference type="CDD" id="cd06558">
    <property type="entry name" value="crotonase-like"/>
    <property type="match status" value="1"/>
</dbReference>
<dbReference type="EMBL" id="CP038631">
    <property type="protein sequence ID" value="QCC45681.1"/>
    <property type="molecule type" value="Genomic_DNA"/>
</dbReference>